<dbReference type="PROSITE" id="PS51352">
    <property type="entry name" value="THIOREDOXIN_2"/>
    <property type="match status" value="1"/>
</dbReference>
<dbReference type="PANTHER" id="PTHR42852">
    <property type="entry name" value="THIOL:DISULFIDE INTERCHANGE PROTEIN DSBE"/>
    <property type="match status" value="1"/>
</dbReference>
<evidence type="ECO:0000259" key="4">
    <source>
        <dbReference type="PROSITE" id="PS51352"/>
    </source>
</evidence>
<evidence type="ECO:0000256" key="3">
    <source>
        <dbReference type="ARBA" id="ARBA00023284"/>
    </source>
</evidence>
<comment type="subcellular location">
    <subcellularLocation>
        <location evidence="1">Cell envelope</location>
    </subcellularLocation>
</comment>
<dbReference type="InterPro" id="IPR017937">
    <property type="entry name" value="Thioredoxin_CS"/>
</dbReference>
<evidence type="ECO:0000313" key="5">
    <source>
        <dbReference type="EMBL" id="URI09367.1"/>
    </source>
</evidence>
<dbReference type="InterPro" id="IPR050553">
    <property type="entry name" value="Thioredoxin_ResA/DsbE_sf"/>
</dbReference>
<dbReference type="EMBL" id="CP097636">
    <property type="protein sequence ID" value="URI09367.1"/>
    <property type="molecule type" value="Genomic_DNA"/>
</dbReference>
<dbReference type="RefSeq" id="WP_250197596.1">
    <property type="nucleotide sequence ID" value="NZ_CP097636.1"/>
</dbReference>
<dbReference type="InterPro" id="IPR013766">
    <property type="entry name" value="Thioredoxin_domain"/>
</dbReference>
<dbReference type="Gene3D" id="3.40.30.10">
    <property type="entry name" value="Glutaredoxin"/>
    <property type="match status" value="1"/>
</dbReference>
<proteinExistence type="predicted"/>
<keyword evidence="6" id="KW-1185">Reference proteome</keyword>
<protein>
    <submittedName>
        <fullName evidence="5">TlpA family protein disulfide reductase</fullName>
    </submittedName>
</protein>
<dbReference type="SUPFAM" id="SSF52833">
    <property type="entry name" value="Thioredoxin-like"/>
    <property type="match status" value="1"/>
</dbReference>
<evidence type="ECO:0000313" key="6">
    <source>
        <dbReference type="Proteomes" id="UP001056201"/>
    </source>
</evidence>
<keyword evidence="3" id="KW-0676">Redox-active center</keyword>
<evidence type="ECO:0000256" key="2">
    <source>
        <dbReference type="ARBA" id="ARBA00022748"/>
    </source>
</evidence>
<dbReference type="CDD" id="cd02966">
    <property type="entry name" value="TlpA_like_family"/>
    <property type="match status" value="1"/>
</dbReference>
<keyword evidence="2" id="KW-0201">Cytochrome c-type biogenesis</keyword>
<dbReference type="PROSITE" id="PS00194">
    <property type="entry name" value="THIOREDOXIN_1"/>
    <property type="match status" value="1"/>
</dbReference>
<evidence type="ECO:0000256" key="1">
    <source>
        <dbReference type="ARBA" id="ARBA00004196"/>
    </source>
</evidence>
<gene>
    <name evidence="5" type="ORF">MW290_27770</name>
</gene>
<organism evidence="5 6">
    <name type="scientific">Aquincola tertiaricarbonis</name>
    <dbReference type="NCBI Taxonomy" id="391953"/>
    <lineage>
        <taxon>Bacteria</taxon>
        <taxon>Pseudomonadati</taxon>
        <taxon>Pseudomonadota</taxon>
        <taxon>Betaproteobacteria</taxon>
        <taxon>Burkholderiales</taxon>
        <taxon>Sphaerotilaceae</taxon>
        <taxon>Aquincola</taxon>
    </lineage>
</organism>
<dbReference type="Pfam" id="PF08534">
    <property type="entry name" value="Redoxin"/>
    <property type="match status" value="1"/>
</dbReference>
<dbReference type="InterPro" id="IPR013740">
    <property type="entry name" value="Redoxin"/>
</dbReference>
<feature type="domain" description="Thioredoxin" evidence="4">
    <location>
        <begin position="34"/>
        <end position="174"/>
    </location>
</feature>
<dbReference type="InterPro" id="IPR036249">
    <property type="entry name" value="Thioredoxin-like_sf"/>
</dbReference>
<dbReference type="PANTHER" id="PTHR42852:SF13">
    <property type="entry name" value="PROTEIN DIPZ"/>
    <property type="match status" value="1"/>
</dbReference>
<reference evidence="5" key="1">
    <citation type="submission" date="2022-05" db="EMBL/GenBank/DDBJ databases">
        <title>An RpoN-dependent PEP-CTERM gene is involved in floc formation of an Aquincola tertiaricarbonis strain.</title>
        <authorList>
            <person name="Qiu D."/>
            <person name="Xia M."/>
        </authorList>
    </citation>
    <scope>NUCLEOTIDE SEQUENCE</scope>
    <source>
        <strain evidence="5">RN12</strain>
    </source>
</reference>
<sequence>MNRRSTLFAGVGLAAAAAGAGLAWWRLQPGAVDDEAAAALWSLSFTRPEGGELQMASLRGKPLVLNFWATWCPPCVKELPQIDRFHTEFKPAGWQVVGLAVDGPTPVREFLRKQPLGFHVGLAGLEGTDLSKRLGNTAGALPFTVVFGADGRPLQRKLGETSYEELAGWARSVG</sequence>
<name>A0ABY4S7M4_AQUTE</name>
<dbReference type="Proteomes" id="UP001056201">
    <property type="component" value="Chromosome 2"/>
</dbReference>
<accession>A0ABY4S7M4</accession>